<organism evidence="3 4">
    <name type="scientific">Achromobacter anxifer</name>
    <dbReference type="NCBI Taxonomy" id="1287737"/>
    <lineage>
        <taxon>Bacteria</taxon>
        <taxon>Pseudomonadati</taxon>
        <taxon>Pseudomonadota</taxon>
        <taxon>Betaproteobacteria</taxon>
        <taxon>Burkholderiales</taxon>
        <taxon>Alcaligenaceae</taxon>
        <taxon>Achromobacter</taxon>
    </lineage>
</organism>
<feature type="domain" description="Rap1a immunity protein" evidence="2">
    <location>
        <begin position="51"/>
        <end position="126"/>
    </location>
</feature>
<dbReference type="AlphaFoldDB" id="A0A6S7D8I6"/>
<feature type="signal peptide" evidence="1">
    <location>
        <begin position="1"/>
        <end position="28"/>
    </location>
</feature>
<dbReference type="InterPro" id="IPR041238">
    <property type="entry name" value="Rap1a"/>
</dbReference>
<evidence type="ECO:0000313" key="3">
    <source>
        <dbReference type="EMBL" id="CAB3880013.1"/>
    </source>
</evidence>
<keyword evidence="4" id="KW-1185">Reference proteome</keyword>
<feature type="chain" id="PRO_5029010592" description="Rap1a immunity protein domain-containing protein" evidence="1">
    <location>
        <begin position="29"/>
        <end position="130"/>
    </location>
</feature>
<proteinExistence type="predicted"/>
<gene>
    <name evidence="3" type="ORF">LMG26858_03177</name>
</gene>
<dbReference type="EMBL" id="CADILG010000023">
    <property type="protein sequence ID" value="CAB3880013.1"/>
    <property type="molecule type" value="Genomic_DNA"/>
</dbReference>
<evidence type="ECO:0000259" key="2">
    <source>
        <dbReference type="Pfam" id="PF18602"/>
    </source>
</evidence>
<evidence type="ECO:0000313" key="4">
    <source>
        <dbReference type="Proteomes" id="UP000494117"/>
    </source>
</evidence>
<reference evidence="3 4" key="1">
    <citation type="submission" date="2020-04" db="EMBL/GenBank/DDBJ databases">
        <authorList>
            <person name="De Canck E."/>
        </authorList>
    </citation>
    <scope>NUCLEOTIDE SEQUENCE [LARGE SCALE GENOMIC DNA]</scope>
    <source>
        <strain evidence="3 4">LMG 26858</strain>
    </source>
</reference>
<dbReference type="Gene3D" id="1.10.890.40">
    <property type="match status" value="1"/>
</dbReference>
<name>A0A6S7D8I6_9BURK</name>
<evidence type="ECO:0000256" key="1">
    <source>
        <dbReference type="SAM" id="SignalP"/>
    </source>
</evidence>
<dbReference type="Pfam" id="PF18602">
    <property type="entry name" value="Rap1a"/>
    <property type="match status" value="1"/>
</dbReference>
<protein>
    <recommendedName>
        <fullName evidence="2">Rap1a immunity protein domain-containing protein</fullName>
    </recommendedName>
</protein>
<keyword evidence="1" id="KW-0732">Signal</keyword>
<sequence length="130" mass="13852">MIRRPAPPARFLAACAMLAFTAVCQAEASRTWHFTGVELVAALQGKMPNQFQAEAQSRLYSSAYGQAYIAGIADQTQGAAWCTSTGVLPHELSDRVYTYLSGLPAARLSGNAGPLVGEALAQSFPCKQTR</sequence>
<accession>A0A6S7D8I6</accession>
<dbReference type="Proteomes" id="UP000494117">
    <property type="component" value="Unassembled WGS sequence"/>
</dbReference>